<dbReference type="PROSITE" id="PS51257">
    <property type="entry name" value="PROKAR_LIPOPROTEIN"/>
    <property type="match status" value="1"/>
</dbReference>
<gene>
    <name evidence="3" type="ORF">GCM10009545_25500</name>
    <name evidence="4" type="ORF">GCM10011581_34450</name>
</gene>
<evidence type="ECO:0000313" key="6">
    <source>
        <dbReference type="Proteomes" id="UP001500220"/>
    </source>
</evidence>
<evidence type="ECO:0000256" key="1">
    <source>
        <dbReference type="SAM" id="MobiDB-lite"/>
    </source>
</evidence>
<feature type="signal peptide" evidence="2">
    <location>
        <begin position="1"/>
        <end position="23"/>
    </location>
</feature>
<proteinExistence type="predicted"/>
<dbReference type="Proteomes" id="UP001500220">
    <property type="component" value="Unassembled WGS sequence"/>
</dbReference>
<sequence>MRIPLRAVLVVAAVALVAGCTRVAGIPAEPEAPLQARVPRAPVVLRVGGERSSPGVVVSGGMPAPYNYGPTVLQEDGQFRTWWCSQLPDIGPPGDDVLYAASGSLDGPFTAAGGAPAVPVFAGRPGAFDAMHTCDPSVLRVGGRYYLYYTGAAGEHAHGNAIGVASSTDGRAWRREAGGAPIVTASREVSRENVYGAGQPSALYLDGWFYLMFTDTTASGAGWNGAGQFVLRARNPEFTDQLQSLTEEGFVPGGARRSRSVVDAFSADWAWVPALNAFAIAHQTATGTSITFWDRGFTRHPYEPVVIPGPWQEGPGLVRQPDGSAVVSSVDPCGTVPFDVLRATALLPAPTDVRRFGIDVQGVDGCATPQQAAAVLDGFGVPSPSRTVDVVRGGQRIRFERRSVAERLVTRVLDKRVSAVDALPVVATIASGARALRSPQGVVGLLDDEGRLWTVTPEAAEANGSAITDVSQQDWNSHPQAGNLHP</sequence>
<dbReference type="EMBL" id="BMMT01000012">
    <property type="protein sequence ID" value="GGI94424.1"/>
    <property type="molecule type" value="Genomic_DNA"/>
</dbReference>
<dbReference type="EMBL" id="BAAAHC010000009">
    <property type="protein sequence ID" value="GAA0522276.1"/>
    <property type="molecule type" value="Genomic_DNA"/>
</dbReference>
<comment type="caution">
    <text evidence="4">The sequence shown here is derived from an EMBL/GenBank/DDBJ whole genome shotgun (WGS) entry which is preliminary data.</text>
</comment>
<keyword evidence="2" id="KW-0732">Signal</keyword>
<feature type="chain" id="PRO_5039109010" evidence="2">
    <location>
        <begin position="24"/>
        <end position="486"/>
    </location>
</feature>
<dbReference type="InterPro" id="IPR023296">
    <property type="entry name" value="Glyco_hydro_beta-prop_sf"/>
</dbReference>
<keyword evidence="6" id="KW-1185">Reference proteome</keyword>
<dbReference type="AlphaFoldDB" id="A0A917NE73"/>
<protein>
    <submittedName>
        <fullName evidence="4">Beta-xylosidase</fullName>
    </submittedName>
</protein>
<dbReference type="RefSeq" id="WP_188988898.1">
    <property type="nucleotide sequence ID" value="NZ_BAAAHC010000009.1"/>
</dbReference>
<reference evidence="4" key="4">
    <citation type="submission" date="2020-09" db="EMBL/GenBank/DDBJ databases">
        <authorList>
            <person name="Sun Q."/>
            <person name="Zhou Y."/>
        </authorList>
    </citation>
    <scope>NUCLEOTIDE SEQUENCE</scope>
    <source>
        <strain evidence="4">CGMCC 4.7206</strain>
    </source>
</reference>
<dbReference type="Proteomes" id="UP000597989">
    <property type="component" value="Unassembled WGS sequence"/>
</dbReference>
<feature type="compositionally biased region" description="Polar residues" evidence="1">
    <location>
        <begin position="466"/>
        <end position="480"/>
    </location>
</feature>
<feature type="region of interest" description="Disordered" evidence="1">
    <location>
        <begin position="466"/>
        <end position="486"/>
    </location>
</feature>
<evidence type="ECO:0000313" key="3">
    <source>
        <dbReference type="EMBL" id="GAA0522276.1"/>
    </source>
</evidence>
<reference evidence="4 5" key="2">
    <citation type="journal article" date="2014" name="Int. J. Syst. Evol. Microbiol.">
        <title>Complete genome sequence of Corynebacterium casei LMG S-19264T (=DSM 44701T), isolated from a smear-ripened cheese.</title>
        <authorList>
            <consortium name="US DOE Joint Genome Institute (JGI-PGF)"/>
            <person name="Walter F."/>
            <person name="Albersmeier A."/>
            <person name="Kalinowski J."/>
            <person name="Ruckert C."/>
        </authorList>
    </citation>
    <scope>NUCLEOTIDE SEQUENCE [LARGE SCALE GENOMIC DNA]</scope>
    <source>
        <strain evidence="4 5">CGMCC 4.7206</strain>
    </source>
</reference>
<reference evidence="3" key="1">
    <citation type="journal article" date="2014" name="Int. J. Syst. Evol. Microbiol.">
        <title>Complete genome of a new Firmicutes species belonging to the dominant human colonic microbiota ('Ruminococcus bicirculans') reveals two chromosomes and a selective capacity to utilize plant glucans.</title>
        <authorList>
            <consortium name="NISC Comparative Sequencing Program"/>
            <person name="Wegmann U."/>
            <person name="Louis P."/>
            <person name="Goesmann A."/>
            <person name="Henrissat B."/>
            <person name="Duncan S.H."/>
            <person name="Flint H.J."/>
        </authorList>
    </citation>
    <scope>NUCLEOTIDE SEQUENCE</scope>
    <source>
        <strain evidence="3">JCM 10664</strain>
    </source>
</reference>
<reference evidence="6" key="3">
    <citation type="journal article" date="2019" name="Int. J. Syst. Evol. Microbiol.">
        <title>The Global Catalogue of Microorganisms (GCM) 10K type strain sequencing project: providing services to taxonomists for standard genome sequencing and annotation.</title>
        <authorList>
            <consortium name="The Broad Institute Genomics Platform"/>
            <consortium name="The Broad Institute Genome Sequencing Center for Infectious Disease"/>
            <person name="Wu L."/>
            <person name="Ma J."/>
        </authorList>
    </citation>
    <scope>NUCLEOTIDE SEQUENCE [LARGE SCALE GENOMIC DNA]</scope>
    <source>
        <strain evidence="6">JCM 10664</strain>
    </source>
</reference>
<evidence type="ECO:0000256" key="2">
    <source>
        <dbReference type="SAM" id="SignalP"/>
    </source>
</evidence>
<dbReference type="SUPFAM" id="SSF75005">
    <property type="entry name" value="Arabinanase/levansucrase/invertase"/>
    <property type="match status" value="1"/>
</dbReference>
<accession>A0A917NE73</accession>
<organism evidence="4 5">
    <name type="scientific">Saccharopolyspora thermophila</name>
    <dbReference type="NCBI Taxonomy" id="89367"/>
    <lineage>
        <taxon>Bacteria</taxon>
        <taxon>Bacillati</taxon>
        <taxon>Actinomycetota</taxon>
        <taxon>Actinomycetes</taxon>
        <taxon>Pseudonocardiales</taxon>
        <taxon>Pseudonocardiaceae</taxon>
        <taxon>Saccharopolyspora</taxon>
    </lineage>
</organism>
<dbReference type="Gene3D" id="2.115.10.20">
    <property type="entry name" value="Glycosyl hydrolase domain, family 43"/>
    <property type="match status" value="2"/>
</dbReference>
<evidence type="ECO:0000313" key="5">
    <source>
        <dbReference type="Proteomes" id="UP000597989"/>
    </source>
</evidence>
<reference evidence="3" key="5">
    <citation type="submission" date="2023-12" db="EMBL/GenBank/DDBJ databases">
        <authorList>
            <person name="Sun Q."/>
            <person name="Inoue M."/>
        </authorList>
    </citation>
    <scope>NUCLEOTIDE SEQUENCE</scope>
    <source>
        <strain evidence="3">JCM 10664</strain>
    </source>
</reference>
<name>A0A917NE73_9PSEU</name>
<evidence type="ECO:0000313" key="4">
    <source>
        <dbReference type="EMBL" id="GGI94424.1"/>
    </source>
</evidence>